<dbReference type="EMBL" id="BAABIA010000006">
    <property type="protein sequence ID" value="GAA5142999.1"/>
    <property type="molecule type" value="Genomic_DNA"/>
</dbReference>
<comment type="caution">
    <text evidence="1">The sequence shown here is derived from an EMBL/GenBank/DDBJ whole genome shotgun (WGS) entry which is preliminary data.</text>
</comment>
<reference evidence="2" key="1">
    <citation type="journal article" date="2019" name="Int. J. Syst. Evol. Microbiol.">
        <title>The Global Catalogue of Microorganisms (GCM) 10K type strain sequencing project: providing services to taxonomists for standard genome sequencing and annotation.</title>
        <authorList>
            <consortium name="The Broad Institute Genomics Platform"/>
            <consortium name="The Broad Institute Genome Sequencing Center for Infectious Disease"/>
            <person name="Wu L."/>
            <person name="Ma J."/>
        </authorList>
    </citation>
    <scope>NUCLEOTIDE SEQUENCE [LARGE SCALE GENOMIC DNA]</scope>
    <source>
        <strain evidence="2">JCM 18053</strain>
    </source>
</reference>
<dbReference type="SUPFAM" id="SSF53756">
    <property type="entry name" value="UDP-Glycosyltransferase/glycogen phosphorylase"/>
    <property type="match status" value="1"/>
</dbReference>
<evidence type="ECO:0000313" key="2">
    <source>
        <dbReference type="Proteomes" id="UP001499852"/>
    </source>
</evidence>
<dbReference type="Proteomes" id="UP001499852">
    <property type="component" value="Unassembled WGS sequence"/>
</dbReference>
<sequence length="332" mass="36147">MSTQPSLLLFLVEASIKVGTGHLRRCATLARHLETLGWQTEFQILGHPSELLPQAALTDILGDLPWHACNSPVSRPVKAVIIDLTPALQKEAVAWCRDQKLPCLALDYLQPDLLPDEVVTLRDLNGQMQEAFARAKRPQAYHEGVGYAMMRPSILQQQALAPLPGQNGLLDVLVTLGGADPKGLTLEAIDLLRPWRNRLDQVMIVLGPGVGNELETQVRHQAAQLNFKTVKAPANFDELLSHTDLVLCNGGGTVLEALFLGRLVAVLPQTDAETAFSAPFCEQQACVWAREIGQIIETTEQERLEFARRAASIVAGNGLARLTGVISSLANL</sequence>
<gene>
    <name evidence="1" type="ORF">GCM10023213_29890</name>
</gene>
<evidence type="ECO:0000313" key="1">
    <source>
        <dbReference type="EMBL" id="GAA5142999.1"/>
    </source>
</evidence>
<dbReference type="Gene3D" id="3.40.50.11190">
    <property type="match status" value="1"/>
</dbReference>
<dbReference type="RefSeq" id="WP_345737177.1">
    <property type="nucleotide sequence ID" value="NZ_BAABIA010000006.1"/>
</dbReference>
<name>A0ABP9PA14_9BACT</name>
<organism evidence="1 2">
    <name type="scientific">Prosthecobacter algae</name>
    <dbReference type="NCBI Taxonomy" id="1144682"/>
    <lineage>
        <taxon>Bacteria</taxon>
        <taxon>Pseudomonadati</taxon>
        <taxon>Verrucomicrobiota</taxon>
        <taxon>Verrucomicrobiia</taxon>
        <taxon>Verrucomicrobiales</taxon>
        <taxon>Verrucomicrobiaceae</taxon>
        <taxon>Prosthecobacter</taxon>
    </lineage>
</organism>
<keyword evidence="2" id="KW-1185">Reference proteome</keyword>
<protein>
    <recommendedName>
        <fullName evidence="3">UDP-2,4-diacetamido-2,4, 6-trideoxy-beta-L-altropyranose hydrolase</fullName>
    </recommendedName>
</protein>
<dbReference type="Gene3D" id="3.40.50.2000">
    <property type="entry name" value="Glycogen Phosphorylase B"/>
    <property type="match status" value="1"/>
</dbReference>
<proteinExistence type="predicted"/>
<evidence type="ECO:0008006" key="3">
    <source>
        <dbReference type="Google" id="ProtNLM"/>
    </source>
</evidence>
<accession>A0ABP9PA14</accession>